<dbReference type="NCBIfam" id="TIGR02226">
    <property type="entry name" value="two_anch"/>
    <property type="match status" value="1"/>
</dbReference>
<dbReference type="PANTHER" id="PTHR37464:SF1">
    <property type="entry name" value="BLL2463 PROTEIN"/>
    <property type="match status" value="1"/>
</dbReference>
<dbReference type="InterPro" id="IPR011933">
    <property type="entry name" value="Double_TM_dom"/>
</dbReference>
<keyword evidence="1" id="KW-0472">Membrane</keyword>
<accession>A0A517XPS6</accession>
<evidence type="ECO:0000313" key="4">
    <source>
        <dbReference type="Proteomes" id="UP000319576"/>
    </source>
</evidence>
<evidence type="ECO:0000259" key="2">
    <source>
        <dbReference type="Pfam" id="PF07584"/>
    </source>
</evidence>
<feature type="domain" description="Aerotolerance regulator N-terminal" evidence="2">
    <location>
        <begin position="5"/>
        <end position="78"/>
    </location>
</feature>
<reference evidence="3 4" key="1">
    <citation type="submission" date="2019-02" db="EMBL/GenBank/DDBJ databases">
        <title>Deep-cultivation of Planctomycetes and their phenomic and genomic characterization uncovers novel biology.</title>
        <authorList>
            <person name="Wiegand S."/>
            <person name="Jogler M."/>
            <person name="Boedeker C."/>
            <person name="Pinto D."/>
            <person name="Vollmers J."/>
            <person name="Rivas-Marin E."/>
            <person name="Kohn T."/>
            <person name="Peeters S.H."/>
            <person name="Heuer A."/>
            <person name="Rast P."/>
            <person name="Oberbeckmann S."/>
            <person name="Bunk B."/>
            <person name="Jeske O."/>
            <person name="Meyerdierks A."/>
            <person name="Storesund J.E."/>
            <person name="Kallscheuer N."/>
            <person name="Luecker S."/>
            <person name="Lage O.M."/>
            <person name="Pohl T."/>
            <person name="Merkel B.J."/>
            <person name="Hornburger P."/>
            <person name="Mueller R.-W."/>
            <person name="Bruemmer F."/>
            <person name="Labrenz M."/>
            <person name="Spormann A.M."/>
            <person name="Op den Camp H."/>
            <person name="Overmann J."/>
            <person name="Amann R."/>
            <person name="Jetten M.S.M."/>
            <person name="Mascher T."/>
            <person name="Medema M.H."/>
            <person name="Devos D.P."/>
            <person name="Kaster A.-K."/>
            <person name="Ovreas L."/>
            <person name="Rohde M."/>
            <person name="Galperin M.Y."/>
            <person name="Jogler C."/>
        </authorList>
    </citation>
    <scope>NUCLEOTIDE SEQUENCE [LARGE SCALE GENOMIC DNA]</scope>
    <source>
        <strain evidence="3 4">ETA_A1</strain>
    </source>
</reference>
<dbReference type="InterPro" id="IPR029062">
    <property type="entry name" value="Class_I_gatase-like"/>
</dbReference>
<dbReference type="PANTHER" id="PTHR37464">
    <property type="entry name" value="BLL2463 PROTEIN"/>
    <property type="match status" value="1"/>
</dbReference>
<evidence type="ECO:0000256" key="1">
    <source>
        <dbReference type="SAM" id="Phobius"/>
    </source>
</evidence>
<gene>
    <name evidence="3" type="ORF">ETAA1_14360</name>
</gene>
<proteinExistence type="predicted"/>
<dbReference type="SUPFAM" id="SSF52317">
    <property type="entry name" value="Class I glutamine amidotransferase-like"/>
    <property type="match status" value="1"/>
</dbReference>
<dbReference type="KEGG" id="uli:ETAA1_14360"/>
<feature type="transmembrane region" description="Helical" evidence="1">
    <location>
        <begin position="6"/>
        <end position="27"/>
    </location>
</feature>
<dbReference type="Proteomes" id="UP000319576">
    <property type="component" value="Chromosome"/>
</dbReference>
<keyword evidence="1" id="KW-0812">Transmembrane</keyword>
<dbReference type="AlphaFoldDB" id="A0A517XPS6"/>
<feature type="transmembrane region" description="Helical" evidence="1">
    <location>
        <begin position="59"/>
        <end position="81"/>
    </location>
</feature>
<keyword evidence="4" id="KW-1185">Reference proteome</keyword>
<protein>
    <recommendedName>
        <fullName evidence="2">Aerotolerance regulator N-terminal domain-containing protein</fullName>
    </recommendedName>
</protein>
<dbReference type="EMBL" id="CP036273">
    <property type="protein sequence ID" value="QDU19507.1"/>
    <property type="molecule type" value="Genomic_DNA"/>
</dbReference>
<dbReference type="OrthoDB" id="237862at2"/>
<name>A0A517XPS6_9BACT</name>
<evidence type="ECO:0000313" key="3">
    <source>
        <dbReference type="EMBL" id="QDU19507.1"/>
    </source>
</evidence>
<keyword evidence="1" id="KW-1133">Transmembrane helix</keyword>
<organism evidence="3 4">
    <name type="scientific">Urbifossiella limnaea</name>
    <dbReference type="NCBI Taxonomy" id="2528023"/>
    <lineage>
        <taxon>Bacteria</taxon>
        <taxon>Pseudomonadati</taxon>
        <taxon>Planctomycetota</taxon>
        <taxon>Planctomycetia</taxon>
        <taxon>Gemmatales</taxon>
        <taxon>Gemmataceae</taxon>
        <taxon>Urbifossiella</taxon>
    </lineage>
</organism>
<dbReference type="RefSeq" id="WP_145235565.1">
    <property type="nucleotide sequence ID" value="NZ_CP036273.1"/>
</dbReference>
<dbReference type="Pfam" id="PF07584">
    <property type="entry name" value="BatA"/>
    <property type="match status" value="1"/>
</dbReference>
<sequence>MEALFTHPLTMAAGAALVSAPVIIHLINRMRFRRVRWAAMEFLLKAQKRMRRKLIIEQLLLLFLRCLLVFLAGVLFARFLGFGTDEREDARATAHAVVLDDSPSMGEAILAEGRQTTPFAEAKTQITDKIAPAAAQANTPQSMDVLVLSALDTPRGVDRLNDATIGDLKDYLRPLNPSPVRVGLADGLRKAKERLDAKGDEVAKVIHVVSDLRALDWAEDGDAVKQLLTEYTAAGVRVNLIDVAYPARRDQDRQPRSGDNVGIVELRPRSRVAARGQPIDLELRLKNSGATEARDVQVRFLLHGKQNLIPTTQIPSIPPYQERTTVVTVPGIEIGEEEAKDAAKRFKVITAVLANQEPGGIAADNVRHAVVEVRPRLSVLVLEGRDQLRDSPKGDGFYLRRLFQDAFGGIEWVDGSPADLDRRDLRPFSAVYLINVPAVTESQREKLEAYVKGGGGLAFFLGPDVRPAAYRDQLYRGGAGVFPMPLPDEPSKALTPEQKLGRQLVLSKRVLTRDGGVKQHPAVSGMYQGERGGGKDAEIERYFLFANIDRYWPVKRFGKWREDQSVRELYCLPNDASVAEFEGPVRDALDKMKAKANEPKFEKYRQYLDPLDRRVRETAAGTAPLASLATYLDRLLCDQINDGDPSEPVLREFWGQPEMTDIKGEVQRLRDAVKYGDPLYLVKDFGRGRVAVFTTDAGGAHASGSWTDWPAGTGAPAWLAVMAELHKYLSGGPADENRSVGSVLDESLDATRYRPALSRSVLSIDLATALAGRDAEVQVGKAEVETMTQNKDALAFRFGKATEPGVYLFTLTALSGANNDLERPEVRALPFNVDATREGDLRRAARDDLAQQAPGVPVRSPDDTAWITNLKQKRDDFSTRRWLYLFILLALVAEQAMAVRLSRHTRPEDTELLAPSAAAAFARGTPAAAAAPPPEEPAAV</sequence>
<dbReference type="Gene3D" id="3.40.50.880">
    <property type="match status" value="1"/>
</dbReference>
<dbReference type="InterPro" id="IPR024163">
    <property type="entry name" value="Aerotolerance_reg_N"/>
</dbReference>